<protein>
    <submittedName>
        <fullName evidence="2">Uncharacterized protein</fullName>
    </submittedName>
</protein>
<accession>A0ABU1PTF4</accession>
<keyword evidence="3" id="KW-1185">Reference proteome</keyword>
<dbReference type="RefSeq" id="WP_310306067.1">
    <property type="nucleotide sequence ID" value="NZ_BAAAXB010000001.1"/>
</dbReference>
<sequence>MRSSPVLAATAVPLAVPPRIAAAVHRPQSTHDDGKAPESTSADVVAPARNPGGTPAHGVPARPGTRSATPAGEPAS</sequence>
<organism evidence="2 3">
    <name type="scientific">Saccharothrix longispora</name>
    <dbReference type="NCBI Taxonomy" id="33920"/>
    <lineage>
        <taxon>Bacteria</taxon>
        <taxon>Bacillati</taxon>
        <taxon>Actinomycetota</taxon>
        <taxon>Actinomycetes</taxon>
        <taxon>Pseudonocardiales</taxon>
        <taxon>Pseudonocardiaceae</taxon>
        <taxon>Saccharothrix</taxon>
    </lineage>
</organism>
<proteinExistence type="predicted"/>
<feature type="region of interest" description="Disordered" evidence="1">
    <location>
        <begin position="22"/>
        <end position="76"/>
    </location>
</feature>
<gene>
    <name evidence="2" type="ORF">J2S66_001778</name>
</gene>
<dbReference type="EMBL" id="JAVDSG010000001">
    <property type="protein sequence ID" value="MDR6593394.1"/>
    <property type="molecule type" value="Genomic_DNA"/>
</dbReference>
<comment type="caution">
    <text evidence="2">The sequence shown here is derived from an EMBL/GenBank/DDBJ whole genome shotgun (WGS) entry which is preliminary data.</text>
</comment>
<evidence type="ECO:0000313" key="2">
    <source>
        <dbReference type="EMBL" id="MDR6593394.1"/>
    </source>
</evidence>
<name>A0ABU1PTF4_9PSEU</name>
<evidence type="ECO:0000313" key="3">
    <source>
        <dbReference type="Proteomes" id="UP001268819"/>
    </source>
</evidence>
<evidence type="ECO:0000256" key="1">
    <source>
        <dbReference type="SAM" id="MobiDB-lite"/>
    </source>
</evidence>
<reference evidence="2 3" key="1">
    <citation type="submission" date="2023-07" db="EMBL/GenBank/DDBJ databases">
        <title>Sequencing the genomes of 1000 actinobacteria strains.</title>
        <authorList>
            <person name="Klenk H.-P."/>
        </authorList>
    </citation>
    <scope>NUCLEOTIDE SEQUENCE [LARGE SCALE GENOMIC DNA]</scope>
    <source>
        <strain evidence="2 3">DSM 43749</strain>
    </source>
</reference>
<dbReference type="Proteomes" id="UP001268819">
    <property type="component" value="Unassembled WGS sequence"/>
</dbReference>